<protein>
    <recommendedName>
        <fullName evidence="3">Multidrug resistance protein MdtA-like C-terminal permuted SH3 domain-containing protein</fullName>
    </recommendedName>
</protein>
<comment type="caution">
    <text evidence="4">The sequence shown here is derived from an EMBL/GenBank/DDBJ whole genome shotgun (WGS) entry which is preliminary data.</text>
</comment>
<dbReference type="SUPFAM" id="SSF111369">
    <property type="entry name" value="HlyD-like secretion proteins"/>
    <property type="match status" value="1"/>
</dbReference>
<dbReference type="InterPro" id="IPR050465">
    <property type="entry name" value="UPF0194_transport"/>
</dbReference>
<dbReference type="Gene3D" id="2.40.50.100">
    <property type="match status" value="1"/>
</dbReference>
<dbReference type="Proteomes" id="UP001500928">
    <property type="component" value="Unassembled WGS sequence"/>
</dbReference>
<keyword evidence="5" id="KW-1185">Reference proteome</keyword>
<evidence type="ECO:0000256" key="2">
    <source>
        <dbReference type="ARBA" id="ARBA00023054"/>
    </source>
</evidence>
<evidence type="ECO:0000259" key="3">
    <source>
        <dbReference type="Pfam" id="PF25967"/>
    </source>
</evidence>
<dbReference type="PANTHER" id="PTHR32347">
    <property type="entry name" value="EFFLUX SYSTEM COMPONENT YKNX-RELATED"/>
    <property type="match status" value="1"/>
</dbReference>
<comment type="subcellular location">
    <subcellularLocation>
        <location evidence="1">Cell envelope</location>
    </subcellularLocation>
</comment>
<proteinExistence type="predicted"/>
<dbReference type="Gene3D" id="2.40.420.20">
    <property type="match status" value="1"/>
</dbReference>
<evidence type="ECO:0000256" key="1">
    <source>
        <dbReference type="ARBA" id="ARBA00004196"/>
    </source>
</evidence>
<sequence length="341" mass="34217">MLPTLLTIVLLAGAGAAVVLLREPQLLAPRSTVVPVVRGDVVVDVRAPGAVRSASESDVSFAVDGVVVGITVAPGSLVRAGDVLATLEDGPTRARVAAATTAVAADVRDREAAQARVPPDLPGIARADAAATADRAALAEATQVLEGTVLRAPRDGTVLAVSGQVGDRVLAGSPTPDDAVARRPFVRLADLSRPVVRATVAPRDVPRIGSGQPASATVDGVAAPVLGEVVGVEPAPGPDGAYGVTVAAPDPSPDLRLGQVADVRILVARAISVLVVPPAAVRPTGPDRGTVVVRPADGRSPDRVVAVTTGLADAVSVEIRDGLRAGDRVVVPRDPGASVLS</sequence>
<feature type="domain" description="Multidrug resistance protein MdtA-like C-terminal permuted SH3" evidence="3">
    <location>
        <begin position="273"/>
        <end position="331"/>
    </location>
</feature>
<dbReference type="EMBL" id="BAABHO010000070">
    <property type="protein sequence ID" value="GAA4810411.1"/>
    <property type="molecule type" value="Genomic_DNA"/>
</dbReference>
<gene>
    <name evidence="4" type="ORF">GCM10023200_55210</name>
</gene>
<evidence type="ECO:0000313" key="5">
    <source>
        <dbReference type="Proteomes" id="UP001500928"/>
    </source>
</evidence>
<reference evidence="5" key="1">
    <citation type="journal article" date="2019" name="Int. J. Syst. Evol. Microbiol.">
        <title>The Global Catalogue of Microorganisms (GCM) 10K type strain sequencing project: providing services to taxonomists for standard genome sequencing and annotation.</title>
        <authorList>
            <consortium name="The Broad Institute Genomics Platform"/>
            <consortium name="The Broad Institute Genome Sequencing Center for Infectious Disease"/>
            <person name="Wu L."/>
            <person name="Ma J."/>
        </authorList>
    </citation>
    <scope>NUCLEOTIDE SEQUENCE [LARGE SCALE GENOMIC DNA]</scope>
    <source>
        <strain evidence="5">JCM 17979</strain>
    </source>
</reference>
<accession>A0ABP9CH54</accession>
<dbReference type="Pfam" id="PF25967">
    <property type="entry name" value="RND-MFP_C"/>
    <property type="match status" value="1"/>
</dbReference>
<name>A0ABP9CH54_9PSEU</name>
<evidence type="ECO:0000313" key="4">
    <source>
        <dbReference type="EMBL" id="GAA4810411.1"/>
    </source>
</evidence>
<dbReference type="InterPro" id="IPR058627">
    <property type="entry name" value="MdtA-like_C"/>
</dbReference>
<keyword evidence="2" id="KW-0175">Coiled coil</keyword>
<organism evidence="4 5">
    <name type="scientific">Actinomycetospora chlora</name>
    <dbReference type="NCBI Taxonomy" id="663608"/>
    <lineage>
        <taxon>Bacteria</taxon>
        <taxon>Bacillati</taxon>
        <taxon>Actinomycetota</taxon>
        <taxon>Actinomycetes</taxon>
        <taxon>Pseudonocardiales</taxon>
        <taxon>Pseudonocardiaceae</taxon>
        <taxon>Actinomycetospora</taxon>
    </lineage>
</organism>
<dbReference type="Gene3D" id="2.40.30.170">
    <property type="match status" value="1"/>
</dbReference>